<dbReference type="PRINTS" id="PR00080">
    <property type="entry name" value="SDRFAMILY"/>
</dbReference>
<evidence type="ECO:0000313" key="10">
    <source>
        <dbReference type="Proteomes" id="UP000236161"/>
    </source>
</evidence>
<keyword evidence="1" id="KW-0521">NADP</keyword>
<dbReference type="AlphaFoldDB" id="A0A2I0AAE0"/>
<organism evidence="9 10">
    <name type="scientific">Apostasia shenzhenica</name>
    <dbReference type="NCBI Taxonomy" id="1088818"/>
    <lineage>
        <taxon>Eukaryota</taxon>
        <taxon>Viridiplantae</taxon>
        <taxon>Streptophyta</taxon>
        <taxon>Embryophyta</taxon>
        <taxon>Tracheophyta</taxon>
        <taxon>Spermatophyta</taxon>
        <taxon>Magnoliopsida</taxon>
        <taxon>Liliopsida</taxon>
        <taxon>Asparagales</taxon>
        <taxon>Orchidaceae</taxon>
        <taxon>Apostasioideae</taxon>
        <taxon>Apostasia</taxon>
    </lineage>
</organism>
<dbReference type="InterPro" id="IPR020904">
    <property type="entry name" value="Sc_DH/Rdtase_CS"/>
</dbReference>
<keyword evidence="2 9" id="KW-0560">Oxidoreductase</keyword>
<keyword evidence="10" id="KW-1185">Reference proteome</keyword>
<protein>
    <recommendedName>
        <fullName evidence="7">Noroxomaritidine/norcraugsodine reductase</fullName>
    </recommendedName>
</protein>
<dbReference type="EMBL" id="KZ452002">
    <property type="protein sequence ID" value="PKA52475.1"/>
    <property type="molecule type" value="Genomic_DNA"/>
</dbReference>
<dbReference type="PANTHER" id="PTHR42898">
    <property type="entry name" value="TROPINONE REDUCTASE"/>
    <property type="match status" value="1"/>
</dbReference>
<evidence type="ECO:0000256" key="2">
    <source>
        <dbReference type="ARBA" id="ARBA00023002"/>
    </source>
</evidence>
<evidence type="ECO:0000256" key="3">
    <source>
        <dbReference type="ARBA" id="ARBA00025714"/>
    </source>
</evidence>
<accession>A0A2I0AAE0</accession>
<evidence type="ECO:0000256" key="4">
    <source>
        <dbReference type="ARBA" id="ARBA00050958"/>
    </source>
</evidence>
<evidence type="ECO:0000256" key="5">
    <source>
        <dbReference type="ARBA" id="ARBA00052456"/>
    </source>
</evidence>
<dbReference type="STRING" id="1088818.A0A2I0AAE0"/>
<dbReference type="InterPro" id="IPR002347">
    <property type="entry name" value="SDR_fam"/>
</dbReference>
<evidence type="ECO:0000256" key="1">
    <source>
        <dbReference type="ARBA" id="ARBA00022857"/>
    </source>
</evidence>
<dbReference type="SUPFAM" id="SSF51735">
    <property type="entry name" value="NAD(P)-binding Rossmann-fold domains"/>
    <property type="match status" value="1"/>
</dbReference>
<name>A0A2I0AAE0_9ASPA</name>
<reference evidence="9 10" key="1">
    <citation type="journal article" date="2017" name="Nature">
        <title>The Apostasia genome and the evolution of orchids.</title>
        <authorList>
            <person name="Zhang G.Q."/>
            <person name="Liu K.W."/>
            <person name="Li Z."/>
            <person name="Lohaus R."/>
            <person name="Hsiao Y.Y."/>
            <person name="Niu S.C."/>
            <person name="Wang J.Y."/>
            <person name="Lin Y.C."/>
            <person name="Xu Q."/>
            <person name="Chen L.J."/>
            <person name="Yoshida K."/>
            <person name="Fujiwara S."/>
            <person name="Wang Z.W."/>
            <person name="Zhang Y.Q."/>
            <person name="Mitsuda N."/>
            <person name="Wang M."/>
            <person name="Liu G.H."/>
            <person name="Pecoraro L."/>
            <person name="Huang H.X."/>
            <person name="Xiao X.J."/>
            <person name="Lin M."/>
            <person name="Wu X.Y."/>
            <person name="Wu W.L."/>
            <person name="Chen Y.Y."/>
            <person name="Chang S.B."/>
            <person name="Sakamoto S."/>
            <person name="Ohme-Takagi M."/>
            <person name="Yagi M."/>
            <person name="Zeng S.J."/>
            <person name="Shen C.Y."/>
            <person name="Yeh C.M."/>
            <person name="Luo Y.B."/>
            <person name="Tsai W.C."/>
            <person name="Van de Peer Y."/>
            <person name="Liu Z.J."/>
        </authorList>
    </citation>
    <scope>NUCLEOTIDE SEQUENCE [LARGE SCALE GENOMIC DNA]</scope>
    <source>
        <strain evidence="10">cv. Shenzhen</strain>
        <tissue evidence="9">Stem</tissue>
    </source>
</reference>
<sequence length="283" mass="30662">MAANFKAEIGKRWSLHGTTALVTGGTRGIGKAIVEELAGLGAKVHTCARNEADVEKCLQEWKSLNLTVTGTVCDVSSREQRENLIHHITSLFQGKLDILINNSGTSRYKNALDFTAEDYSFIMSTNLESAFHLSQLAHPLLKASRSGSIVFISSVAGLIAIPSFTVYAITKGGMNQLTRNLAIEWAKDNIRANAIAPGPISTPLLELYFESKNDLTIEAIGVPMARIGEPVEVAALAAFLCMPGASYITGQKWKDEGKLRTVEGTILENSWSNKKEVATPLLE</sequence>
<dbReference type="PRINTS" id="PR00081">
    <property type="entry name" value="GDHRDH"/>
</dbReference>
<keyword evidence="8" id="KW-1133">Transmembrane helix</keyword>
<comment type="similarity">
    <text evidence="3">Belongs to the short-chain dehydrogenases/reductases (SDR) family. SDR65C subfamily.</text>
</comment>
<dbReference type="PANTHER" id="PTHR42898:SF6">
    <property type="entry name" value="NADP-DEPENDENT MANNITOL DEHYDROGENASE"/>
    <property type="match status" value="1"/>
</dbReference>
<comment type="catalytic activity">
    <reaction evidence="5">
        <text>(10bR,4aS)-noroxomaritidine + NADPH + H(+) = (10bR,4aS)-oxomaritidine + NADP(+)</text>
        <dbReference type="Rhea" id="RHEA:63196"/>
        <dbReference type="ChEBI" id="CHEBI:15378"/>
        <dbReference type="ChEBI" id="CHEBI:57783"/>
        <dbReference type="ChEBI" id="CHEBI:58349"/>
        <dbReference type="ChEBI" id="CHEBI:133995"/>
        <dbReference type="ChEBI" id="CHEBI:146208"/>
    </reaction>
    <physiologicalReaction direction="left-to-right" evidence="5">
        <dbReference type="Rhea" id="RHEA:63197"/>
    </physiologicalReaction>
</comment>
<evidence type="ECO:0000313" key="9">
    <source>
        <dbReference type="EMBL" id="PKA52475.1"/>
    </source>
</evidence>
<evidence type="ECO:0000256" key="7">
    <source>
        <dbReference type="ARBA" id="ARBA00069361"/>
    </source>
</evidence>
<keyword evidence="8" id="KW-0812">Transmembrane</keyword>
<gene>
    <name evidence="9" type="ORF">AXF42_Ash019101</name>
</gene>
<evidence type="ECO:0000256" key="8">
    <source>
        <dbReference type="SAM" id="Phobius"/>
    </source>
</evidence>
<evidence type="ECO:0000256" key="6">
    <source>
        <dbReference type="ARBA" id="ARBA00055943"/>
    </source>
</evidence>
<dbReference type="FunFam" id="3.40.50.720:FF:000084">
    <property type="entry name" value="Short-chain dehydrogenase reductase"/>
    <property type="match status" value="1"/>
</dbReference>
<keyword evidence="8" id="KW-0472">Membrane</keyword>
<dbReference type="PROSITE" id="PS00061">
    <property type="entry name" value="ADH_SHORT"/>
    <property type="match status" value="1"/>
</dbReference>
<feature type="transmembrane region" description="Helical" evidence="8">
    <location>
        <begin position="149"/>
        <end position="169"/>
    </location>
</feature>
<dbReference type="GO" id="GO:0016491">
    <property type="term" value="F:oxidoreductase activity"/>
    <property type="evidence" value="ECO:0007669"/>
    <property type="project" value="UniProtKB-KW"/>
</dbReference>
<dbReference type="Pfam" id="PF13561">
    <property type="entry name" value="adh_short_C2"/>
    <property type="match status" value="1"/>
</dbReference>
<dbReference type="OrthoDB" id="417891at2759"/>
<comment type="catalytic activity">
    <reaction evidence="4">
        <text>(10bS,4aR)-noroxomaritidine + NADPH + H(+) = (10bS,4aR)-oxomaritidine + NADP(+)</text>
        <dbReference type="Rhea" id="RHEA:63200"/>
        <dbReference type="ChEBI" id="CHEBI:15378"/>
        <dbReference type="ChEBI" id="CHEBI:57783"/>
        <dbReference type="ChEBI" id="CHEBI:58349"/>
        <dbReference type="ChEBI" id="CHEBI:133996"/>
        <dbReference type="ChEBI" id="CHEBI:146209"/>
    </reaction>
    <physiologicalReaction direction="left-to-right" evidence="4">
        <dbReference type="Rhea" id="RHEA:63201"/>
    </physiologicalReaction>
</comment>
<dbReference type="InterPro" id="IPR045000">
    <property type="entry name" value="TR"/>
</dbReference>
<dbReference type="Gene3D" id="3.40.50.720">
    <property type="entry name" value="NAD(P)-binding Rossmann-like Domain"/>
    <property type="match status" value="1"/>
</dbReference>
<dbReference type="InterPro" id="IPR036291">
    <property type="entry name" value="NAD(P)-bd_dom_sf"/>
</dbReference>
<comment type="function">
    <text evidence="6">In the Amaryllidaceae alkaloids biosynthesic pathway, catalyzes the conversion of noroxomaritidine to oxomaritidine, a precursor of haemanthamine- and crinamine-type alkaloids, promising anticancer agents. Can also, to some extent, catalyze the condensation of 3,4-dihydroxybenzaldehyde (3,4-DHBA) and tyramine to produce norbelladine, and of isovanillin and tyramine to produce 4'-O-methylnorbelladine.</text>
</comment>
<dbReference type="Proteomes" id="UP000236161">
    <property type="component" value="Unassembled WGS sequence"/>
</dbReference>
<proteinExistence type="inferred from homology"/>